<name>A0AAD4LBB4_9AGAM</name>
<dbReference type="Proteomes" id="UP001201163">
    <property type="component" value="Unassembled WGS sequence"/>
</dbReference>
<dbReference type="AlphaFoldDB" id="A0AAD4LBB4"/>
<keyword evidence="2" id="KW-1185">Reference proteome</keyword>
<evidence type="ECO:0000313" key="2">
    <source>
        <dbReference type="Proteomes" id="UP001201163"/>
    </source>
</evidence>
<dbReference type="EMBL" id="JAKELL010000150">
    <property type="protein sequence ID" value="KAH8979946.1"/>
    <property type="molecule type" value="Genomic_DNA"/>
</dbReference>
<gene>
    <name evidence="1" type="ORF">EDB92DRAFT_322528</name>
</gene>
<protein>
    <submittedName>
        <fullName evidence="1">Uncharacterized protein</fullName>
    </submittedName>
</protein>
<organism evidence="1 2">
    <name type="scientific">Lactarius akahatsu</name>
    <dbReference type="NCBI Taxonomy" id="416441"/>
    <lineage>
        <taxon>Eukaryota</taxon>
        <taxon>Fungi</taxon>
        <taxon>Dikarya</taxon>
        <taxon>Basidiomycota</taxon>
        <taxon>Agaricomycotina</taxon>
        <taxon>Agaricomycetes</taxon>
        <taxon>Russulales</taxon>
        <taxon>Russulaceae</taxon>
        <taxon>Lactarius</taxon>
    </lineage>
</organism>
<evidence type="ECO:0000313" key="1">
    <source>
        <dbReference type="EMBL" id="KAH8979946.1"/>
    </source>
</evidence>
<reference evidence="1" key="1">
    <citation type="submission" date="2022-01" db="EMBL/GenBank/DDBJ databases">
        <title>Comparative genomics reveals a dynamic genome evolution in the ectomycorrhizal milk-cap (Lactarius) mushrooms.</title>
        <authorList>
            <consortium name="DOE Joint Genome Institute"/>
            <person name="Lebreton A."/>
            <person name="Tang N."/>
            <person name="Kuo A."/>
            <person name="LaButti K."/>
            <person name="Drula E."/>
            <person name="Barry K."/>
            <person name="Clum A."/>
            <person name="Lipzen A."/>
            <person name="Mousain D."/>
            <person name="Ng V."/>
            <person name="Wang R."/>
            <person name="Wang X."/>
            <person name="Dai Y."/>
            <person name="Henrissat B."/>
            <person name="Grigoriev I.V."/>
            <person name="Guerin-Laguette A."/>
            <person name="Yu F."/>
            <person name="Martin F.M."/>
        </authorList>
    </citation>
    <scope>NUCLEOTIDE SEQUENCE</scope>
    <source>
        <strain evidence="1">QP</strain>
    </source>
</reference>
<comment type="caution">
    <text evidence="1">The sequence shown here is derived from an EMBL/GenBank/DDBJ whole genome shotgun (WGS) entry which is preliminary data.</text>
</comment>
<dbReference type="InterPro" id="IPR036188">
    <property type="entry name" value="FAD/NAD-bd_sf"/>
</dbReference>
<dbReference type="Gene3D" id="3.50.50.60">
    <property type="entry name" value="FAD/NAD(P)-binding domain"/>
    <property type="match status" value="1"/>
</dbReference>
<sequence length="96" mass="10495">MRVQACHQSGGSRVPEAVTDVSKPLSQQLGTPTRGLTAQYAICTFSLGVLQNVDVHFYPPLSERKVEAIHGLTMATNWAPYVEKRQIMAMATGNVH</sequence>
<accession>A0AAD4LBB4</accession>
<proteinExistence type="predicted"/>